<keyword evidence="3" id="KW-0234">DNA repair</keyword>
<accession>A0A412MBY3</accession>
<name>A0A412MBY3_9FIRM</name>
<organism evidence="5 6">
    <name type="scientific">Dorea formicigenerans</name>
    <dbReference type="NCBI Taxonomy" id="39486"/>
    <lineage>
        <taxon>Bacteria</taxon>
        <taxon>Bacillati</taxon>
        <taxon>Bacillota</taxon>
        <taxon>Clostridia</taxon>
        <taxon>Lachnospirales</taxon>
        <taxon>Lachnospiraceae</taxon>
        <taxon>Dorea</taxon>
    </lineage>
</organism>
<keyword evidence="2" id="KW-0227">DNA damage</keyword>
<reference evidence="5 6" key="1">
    <citation type="submission" date="2018-08" db="EMBL/GenBank/DDBJ databases">
        <title>A genome reference for cultivated species of the human gut microbiota.</title>
        <authorList>
            <person name="Zou Y."/>
            <person name="Xue W."/>
            <person name="Luo G."/>
        </authorList>
    </citation>
    <scope>NUCLEOTIDE SEQUENCE [LARGE SCALE GENOMIC DNA]</scope>
    <source>
        <strain evidence="5 6">AF19-4AC</strain>
    </source>
</reference>
<dbReference type="RefSeq" id="WP_118145795.1">
    <property type="nucleotide sequence ID" value="NZ_QRWH01000014.1"/>
</dbReference>
<evidence type="ECO:0000256" key="4">
    <source>
        <dbReference type="SAM" id="Coils"/>
    </source>
</evidence>
<dbReference type="EMBL" id="QRWH01000014">
    <property type="protein sequence ID" value="RGT07437.1"/>
    <property type="molecule type" value="Genomic_DNA"/>
</dbReference>
<dbReference type="GO" id="GO:0006281">
    <property type="term" value="P:DNA repair"/>
    <property type="evidence" value="ECO:0007669"/>
    <property type="project" value="UniProtKB-KW"/>
</dbReference>
<comment type="caution">
    <text evidence="5">The sequence shown here is derived from an EMBL/GenBank/DDBJ whole genome shotgun (WGS) entry which is preliminary data.</text>
</comment>
<dbReference type="Pfam" id="PF04098">
    <property type="entry name" value="Rad52_Rad22"/>
    <property type="match status" value="1"/>
</dbReference>
<dbReference type="AlphaFoldDB" id="A0A412MBY3"/>
<protein>
    <submittedName>
        <fullName evidence="5">Uncharacterized protein</fullName>
    </submittedName>
</protein>
<feature type="coiled-coil region" evidence="4">
    <location>
        <begin position="175"/>
        <end position="209"/>
    </location>
</feature>
<dbReference type="InterPro" id="IPR041247">
    <property type="entry name" value="Rad52_fam"/>
</dbReference>
<evidence type="ECO:0000313" key="5">
    <source>
        <dbReference type="EMBL" id="RGT07437.1"/>
    </source>
</evidence>
<evidence type="ECO:0000256" key="3">
    <source>
        <dbReference type="ARBA" id="ARBA00023204"/>
    </source>
</evidence>
<evidence type="ECO:0000256" key="1">
    <source>
        <dbReference type="ARBA" id="ARBA00006638"/>
    </source>
</evidence>
<dbReference type="Proteomes" id="UP000283630">
    <property type="component" value="Unassembled WGS sequence"/>
</dbReference>
<sequence length="241" mass="28004">MKNTEIRLLRADEIECRVGTINERGLSLLLYKDARVDQKILDEAFGMYGWERTHQSIEGNLYCTVRIWDSEKAQWIEKQDVGTTSYTEKEKGQASDAFKRACVNVGIGRELYTAPFIWISSSKANIQKRDNRYTTSERFQVREISYNGMREIAAITIVNDRGVVVYEYQEKKNSSKNQNTTNRITELQKKELENELKRTGVDIEKVLGRYELKKLDEMTPDIYERAIHGLKNSKSKDRKAA</sequence>
<keyword evidence="4" id="KW-0175">Coiled coil</keyword>
<evidence type="ECO:0000256" key="2">
    <source>
        <dbReference type="ARBA" id="ARBA00022763"/>
    </source>
</evidence>
<proteinExistence type="inferred from homology"/>
<gene>
    <name evidence="5" type="ORF">DWX53_12580</name>
</gene>
<evidence type="ECO:0000313" key="6">
    <source>
        <dbReference type="Proteomes" id="UP000283630"/>
    </source>
</evidence>
<comment type="similarity">
    <text evidence="1">Belongs to the RAD52 family.</text>
</comment>